<dbReference type="PIRSF" id="PIRSF002854">
    <property type="entry name" value="MetQ"/>
    <property type="match status" value="1"/>
</dbReference>
<dbReference type="Pfam" id="PF03180">
    <property type="entry name" value="Lipoprotein_9"/>
    <property type="match status" value="1"/>
</dbReference>
<evidence type="ECO:0000256" key="4">
    <source>
        <dbReference type="ARBA" id="ARBA00023139"/>
    </source>
</evidence>
<accession>A0A5S5AGW6</accession>
<feature type="chain" id="PRO_5039005883" description="Lipoprotein" evidence="8">
    <location>
        <begin position="19"/>
        <end position="279"/>
    </location>
</feature>
<gene>
    <name evidence="9" type="ORF">LZ11_02211</name>
</gene>
<dbReference type="PROSITE" id="PS51257">
    <property type="entry name" value="PROKAR_LIPOPROTEIN"/>
    <property type="match status" value="1"/>
</dbReference>
<keyword evidence="2 8" id="KW-0732">Signal</keyword>
<protein>
    <recommendedName>
        <fullName evidence="6">Lipoprotein</fullName>
    </recommendedName>
</protein>
<dbReference type="PANTHER" id="PTHR30429">
    <property type="entry name" value="D-METHIONINE-BINDING LIPOPROTEIN METQ"/>
    <property type="match status" value="1"/>
</dbReference>
<feature type="lipid moiety-binding region" description="S-diacylglycerol cysteine" evidence="7">
    <location>
        <position position="21"/>
    </location>
</feature>
<dbReference type="SUPFAM" id="SSF53850">
    <property type="entry name" value="Periplasmic binding protein-like II"/>
    <property type="match status" value="1"/>
</dbReference>
<evidence type="ECO:0000313" key="10">
    <source>
        <dbReference type="Proteomes" id="UP000322294"/>
    </source>
</evidence>
<organism evidence="9 10">
    <name type="scientific">Thermosediminibacter litoriperuensis</name>
    <dbReference type="NCBI Taxonomy" id="291989"/>
    <lineage>
        <taxon>Bacteria</taxon>
        <taxon>Bacillati</taxon>
        <taxon>Bacillota</taxon>
        <taxon>Clostridia</taxon>
        <taxon>Thermosediminibacterales</taxon>
        <taxon>Thermosediminibacteraceae</taxon>
        <taxon>Thermosediminibacter</taxon>
    </lineage>
</organism>
<comment type="subcellular location">
    <subcellularLocation>
        <location evidence="1">Membrane</location>
        <topology evidence="1">Lipid-anchor</topology>
    </subcellularLocation>
</comment>
<dbReference type="CDD" id="cd13597">
    <property type="entry name" value="PBP2_lipoprotein_Tp32"/>
    <property type="match status" value="1"/>
</dbReference>
<evidence type="ECO:0000256" key="3">
    <source>
        <dbReference type="ARBA" id="ARBA00023136"/>
    </source>
</evidence>
<dbReference type="RefSeq" id="WP_148867883.1">
    <property type="nucleotide sequence ID" value="NZ_VNHO01000033.1"/>
</dbReference>
<reference evidence="9 10" key="1">
    <citation type="submission" date="2019-07" db="EMBL/GenBank/DDBJ databases">
        <title>Genomic Encyclopedia of Type Strains, Phase I: the one thousand microbial genomes (KMG-I) project.</title>
        <authorList>
            <person name="Kyrpides N."/>
        </authorList>
    </citation>
    <scope>NUCLEOTIDE SEQUENCE [LARGE SCALE GENOMIC DNA]</scope>
    <source>
        <strain evidence="9 10">DSM 16647</strain>
    </source>
</reference>
<comment type="similarity">
    <text evidence="6">Belongs to the nlpA lipoprotein family.</text>
</comment>
<dbReference type="EMBL" id="VNHO01000033">
    <property type="protein sequence ID" value="TYP49244.1"/>
    <property type="molecule type" value="Genomic_DNA"/>
</dbReference>
<keyword evidence="4" id="KW-0564">Palmitate</keyword>
<evidence type="ECO:0000256" key="2">
    <source>
        <dbReference type="ARBA" id="ARBA00022729"/>
    </source>
</evidence>
<dbReference type="InterPro" id="IPR004872">
    <property type="entry name" value="Lipoprotein_NlpA"/>
</dbReference>
<evidence type="ECO:0000256" key="6">
    <source>
        <dbReference type="PIRNR" id="PIRNR002854"/>
    </source>
</evidence>
<dbReference type="OrthoDB" id="9812878at2"/>
<evidence type="ECO:0000313" key="9">
    <source>
        <dbReference type="EMBL" id="TYP49244.1"/>
    </source>
</evidence>
<comment type="caution">
    <text evidence="9">The sequence shown here is derived from an EMBL/GenBank/DDBJ whole genome shotgun (WGS) entry which is preliminary data.</text>
</comment>
<keyword evidence="5 6" id="KW-0449">Lipoprotein</keyword>
<sequence length="279" mass="29938">MKKILATVLILGLIAALAAGCGAKQGTAPGGQSQSQGGDAKTTIKVGATPVPHAEILNVVKPLLEKEGITLEIVEFTDYVQPNLKLAEKELDANFFQHIPYLEDFSKEHNLDLTYIAKVHIEPMGIYSQKIKNLSELKEGATIAIPNDATNGGRALLLLQSAGVIKLRPDAGIKATVADIVENPKNIKISELEAATLPRVLPDVDAAVINTNYALEAGLVPTKDALFIESADSPYVNILAVRRGDESRPELKKLAEALNSPEVKKFIDEKYQGAVVPAF</sequence>
<dbReference type="AlphaFoldDB" id="A0A5S5AGW6"/>
<keyword evidence="10" id="KW-1185">Reference proteome</keyword>
<keyword evidence="3" id="KW-0472">Membrane</keyword>
<dbReference type="Gene3D" id="3.40.190.10">
    <property type="entry name" value="Periplasmic binding protein-like II"/>
    <property type="match status" value="2"/>
</dbReference>
<evidence type="ECO:0000256" key="1">
    <source>
        <dbReference type="ARBA" id="ARBA00004635"/>
    </source>
</evidence>
<proteinExistence type="inferred from homology"/>
<feature type="signal peptide" evidence="8">
    <location>
        <begin position="1"/>
        <end position="18"/>
    </location>
</feature>
<dbReference type="Proteomes" id="UP000322294">
    <property type="component" value="Unassembled WGS sequence"/>
</dbReference>
<dbReference type="PANTHER" id="PTHR30429:SF0">
    <property type="entry name" value="METHIONINE-BINDING LIPOPROTEIN METQ"/>
    <property type="match status" value="1"/>
</dbReference>
<evidence type="ECO:0000256" key="8">
    <source>
        <dbReference type="SAM" id="SignalP"/>
    </source>
</evidence>
<dbReference type="GO" id="GO:0016020">
    <property type="term" value="C:membrane"/>
    <property type="evidence" value="ECO:0007669"/>
    <property type="project" value="UniProtKB-SubCell"/>
</dbReference>
<evidence type="ECO:0000256" key="5">
    <source>
        <dbReference type="ARBA" id="ARBA00023288"/>
    </source>
</evidence>
<evidence type="ECO:0000256" key="7">
    <source>
        <dbReference type="PIRSR" id="PIRSR002854-1"/>
    </source>
</evidence>
<name>A0A5S5AGW6_9FIRM</name>